<evidence type="ECO:0000256" key="1">
    <source>
        <dbReference type="ARBA" id="ARBA00022490"/>
    </source>
</evidence>
<dbReference type="PIRSF" id="PIRSF015626">
    <property type="entry name" value="FdhD"/>
    <property type="match status" value="1"/>
</dbReference>
<dbReference type="Pfam" id="PF02634">
    <property type="entry name" value="FdhD-NarQ"/>
    <property type="match status" value="1"/>
</dbReference>
<evidence type="ECO:0000256" key="2">
    <source>
        <dbReference type="ARBA" id="ARBA00023150"/>
    </source>
</evidence>
<name>A0A0B7MII2_9FIRM</name>
<dbReference type="EMBL" id="CDRZ01000009">
    <property type="protein sequence ID" value="CEO87462.1"/>
    <property type="molecule type" value="Genomic_DNA"/>
</dbReference>
<protein>
    <recommendedName>
        <fullName evidence="3">Sulfur carrier protein FdhD</fullName>
    </recommendedName>
</protein>
<dbReference type="GO" id="GO:0006777">
    <property type="term" value="P:Mo-molybdopterin cofactor biosynthetic process"/>
    <property type="evidence" value="ECO:0007669"/>
    <property type="project" value="UniProtKB-UniRule"/>
</dbReference>
<feature type="active site" description="Cysteine persulfide intermediate" evidence="3">
    <location>
        <position position="99"/>
    </location>
</feature>
<gene>
    <name evidence="3 5" type="primary">fdhD</name>
    <name evidence="5" type="ORF">SSCH_1060004</name>
</gene>
<keyword evidence="2 3" id="KW-0501">Molybdenum cofactor biosynthesis</keyword>
<dbReference type="InterPro" id="IPR016193">
    <property type="entry name" value="Cytidine_deaminase-like"/>
</dbReference>
<dbReference type="NCBIfam" id="TIGR00129">
    <property type="entry name" value="fdhD_narQ"/>
    <property type="match status" value="1"/>
</dbReference>
<dbReference type="PANTHER" id="PTHR30592:SF1">
    <property type="entry name" value="SULFUR CARRIER PROTEIN FDHD"/>
    <property type="match status" value="1"/>
</dbReference>
<dbReference type="SUPFAM" id="SSF53927">
    <property type="entry name" value="Cytidine deaminase-like"/>
    <property type="match status" value="1"/>
</dbReference>
<dbReference type="PANTHER" id="PTHR30592">
    <property type="entry name" value="FORMATE DEHYDROGENASE"/>
    <property type="match status" value="1"/>
</dbReference>
<evidence type="ECO:0000313" key="5">
    <source>
        <dbReference type="EMBL" id="CEO87462.1"/>
    </source>
</evidence>
<comment type="similarity">
    <text evidence="3">Belongs to the FdhD family.</text>
</comment>
<comment type="subcellular location">
    <subcellularLocation>
        <location evidence="3">Cytoplasm</location>
    </subcellularLocation>
</comment>
<sequence>MLTTPRKIIQFDENGCHEVEDIIVCETTLTVFVNSKETATLVCSPRDQAYLAVGFLCAEGILKKREDLRTVNLDAEQEAVYIETNPDLELADRLVVKRCITPSAGRSGTSVSAAGVTPAPPPPISSQLKVKAETVLKLAAELQQRSRLFQRTGGVHNAALAQGEDILIFQEDIGRHNTLDKIHGQCFLEEIPRDDKMIIFSGRVSSEILLKTARMRVPILISRSAPTDLALKLAEDLQITVLGFVRGKRLSIYAHQERIIL</sequence>
<dbReference type="HAMAP" id="MF_00187">
    <property type="entry name" value="FdhD"/>
    <property type="match status" value="1"/>
</dbReference>
<dbReference type="InterPro" id="IPR003786">
    <property type="entry name" value="FdhD"/>
</dbReference>
<dbReference type="GO" id="GO:0005737">
    <property type="term" value="C:cytoplasm"/>
    <property type="evidence" value="ECO:0007669"/>
    <property type="project" value="UniProtKB-SubCell"/>
</dbReference>
<dbReference type="Proteomes" id="UP000046155">
    <property type="component" value="Unassembled WGS sequence"/>
</dbReference>
<feature type="binding site" evidence="3">
    <location>
        <begin position="244"/>
        <end position="249"/>
    </location>
    <ligand>
        <name>Mo-bis(molybdopterin guanine dinucleotide)</name>
        <dbReference type="ChEBI" id="CHEBI:60539"/>
    </ligand>
</feature>
<keyword evidence="1 3" id="KW-0963">Cytoplasm</keyword>
<proteinExistence type="inferred from homology"/>
<dbReference type="Gene3D" id="3.10.20.10">
    <property type="match status" value="1"/>
</dbReference>
<organism evidence="5 6">
    <name type="scientific">Syntrophaceticus schinkii</name>
    <dbReference type="NCBI Taxonomy" id="499207"/>
    <lineage>
        <taxon>Bacteria</taxon>
        <taxon>Bacillati</taxon>
        <taxon>Bacillota</taxon>
        <taxon>Clostridia</taxon>
        <taxon>Thermoanaerobacterales</taxon>
        <taxon>Thermoanaerobacterales Family III. Incertae Sedis</taxon>
        <taxon>Syntrophaceticus</taxon>
    </lineage>
</organism>
<dbReference type="GO" id="GO:0016783">
    <property type="term" value="F:sulfurtransferase activity"/>
    <property type="evidence" value="ECO:0007669"/>
    <property type="project" value="InterPro"/>
</dbReference>
<keyword evidence="6" id="KW-1185">Reference proteome</keyword>
<evidence type="ECO:0000256" key="4">
    <source>
        <dbReference type="SAM" id="MobiDB-lite"/>
    </source>
</evidence>
<accession>A0A0B7MII2</accession>
<dbReference type="GO" id="GO:0097163">
    <property type="term" value="F:sulfur carrier activity"/>
    <property type="evidence" value="ECO:0007669"/>
    <property type="project" value="UniProtKB-UniRule"/>
</dbReference>
<feature type="region of interest" description="Disordered" evidence="4">
    <location>
        <begin position="105"/>
        <end position="124"/>
    </location>
</feature>
<reference evidence="6" key="1">
    <citation type="submission" date="2015-01" db="EMBL/GenBank/DDBJ databases">
        <authorList>
            <person name="Manzoor Shahid"/>
            <person name="Zubair Saima"/>
        </authorList>
    </citation>
    <scope>NUCLEOTIDE SEQUENCE [LARGE SCALE GENOMIC DNA]</scope>
    <source>
        <strain evidence="6">Sp3</strain>
    </source>
</reference>
<evidence type="ECO:0000256" key="3">
    <source>
        <dbReference type="HAMAP-Rule" id="MF_00187"/>
    </source>
</evidence>
<evidence type="ECO:0000313" key="6">
    <source>
        <dbReference type="Proteomes" id="UP000046155"/>
    </source>
</evidence>
<dbReference type="AlphaFoldDB" id="A0A0B7MII2"/>
<dbReference type="Gene3D" id="3.40.140.10">
    <property type="entry name" value="Cytidine Deaminase, domain 2"/>
    <property type="match status" value="1"/>
</dbReference>
<comment type="function">
    <text evidence="3">Required for formate dehydrogenase (FDH) activity. Acts as a sulfur carrier protein that transfers sulfur from IscS to the molybdenum cofactor prior to its insertion into FDH.</text>
</comment>